<evidence type="ECO:0000256" key="1">
    <source>
        <dbReference type="SAM" id="MobiDB-lite"/>
    </source>
</evidence>
<protein>
    <submittedName>
        <fullName evidence="2">Uncharacterized protein</fullName>
    </submittedName>
</protein>
<organism evidence="2 3">
    <name type="scientific">Musa troglodytarum</name>
    <name type="common">fe'i banana</name>
    <dbReference type="NCBI Taxonomy" id="320322"/>
    <lineage>
        <taxon>Eukaryota</taxon>
        <taxon>Viridiplantae</taxon>
        <taxon>Streptophyta</taxon>
        <taxon>Embryophyta</taxon>
        <taxon>Tracheophyta</taxon>
        <taxon>Spermatophyta</taxon>
        <taxon>Magnoliopsida</taxon>
        <taxon>Liliopsida</taxon>
        <taxon>Zingiberales</taxon>
        <taxon>Musaceae</taxon>
        <taxon>Musa</taxon>
    </lineage>
</organism>
<gene>
    <name evidence="2" type="ORF">MUK42_33216</name>
</gene>
<sequence length="86" mass="9845">MYQNLGFSLKEFTVRCVLKGLMRTEGIWAWEATAWCISMANSVPLIKNKRREPPVPASGTHHMPWLTRSRSSETGEEDKENPIPML</sequence>
<dbReference type="OrthoDB" id="185373at2759"/>
<evidence type="ECO:0000313" key="2">
    <source>
        <dbReference type="EMBL" id="URE28664.1"/>
    </source>
</evidence>
<feature type="region of interest" description="Disordered" evidence="1">
    <location>
        <begin position="50"/>
        <end position="86"/>
    </location>
</feature>
<name>A0A9E7H6S1_9LILI</name>
<keyword evidence="3" id="KW-1185">Reference proteome</keyword>
<reference evidence="2" key="1">
    <citation type="submission" date="2022-05" db="EMBL/GenBank/DDBJ databases">
        <title>The Musa troglodytarum L. genome provides insights into the mechanism of non-climacteric behaviour and enrichment of carotenoids.</title>
        <authorList>
            <person name="Wang J."/>
        </authorList>
    </citation>
    <scope>NUCLEOTIDE SEQUENCE</scope>
    <source>
        <tissue evidence="2">Leaf</tissue>
    </source>
</reference>
<proteinExistence type="predicted"/>
<dbReference type="EMBL" id="CP097510">
    <property type="protein sequence ID" value="URE28664.1"/>
    <property type="molecule type" value="Genomic_DNA"/>
</dbReference>
<evidence type="ECO:0000313" key="3">
    <source>
        <dbReference type="Proteomes" id="UP001055439"/>
    </source>
</evidence>
<accession>A0A9E7H6S1</accession>
<dbReference type="AlphaFoldDB" id="A0A9E7H6S1"/>
<dbReference type="Proteomes" id="UP001055439">
    <property type="component" value="Chromosome 8"/>
</dbReference>